<accession>A0A6S6R0V2</accession>
<reference evidence="1 2" key="1">
    <citation type="journal article" date="2016" name="Int. J. Syst. Evol. Microbiol.">
        <title>Descriptions of Anaerotaenia torta gen. nov., sp. nov. and Anaerocolumna cellulosilytica gen. nov., sp. nov. isolated from a methanogenic reactor of cattle waste.</title>
        <authorList>
            <person name="Uek A."/>
            <person name="Ohtaki Y."/>
            <person name="Kaku N."/>
            <person name="Ueki K."/>
        </authorList>
    </citation>
    <scope>NUCLEOTIDE SEQUENCE [LARGE SCALE GENOMIC DNA]</scope>
    <source>
        <strain evidence="1 2">SN021</strain>
    </source>
</reference>
<keyword evidence="2" id="KW-1185">Reference proteome</keyword>
<protein>
    <submittedName>
        <fullName evidence="1">Uncharacterized protein</fullName>
    </submittedName>
</protein>
<dbReference type="Proteomes" id="UP000515561">
    <property type="component" value="Chromosome"/>
</dbReference>
<dbReference type="EMBL" id="AP023367">
    <property type="protein sequence ID" value="BCJ95676.1"/>
    <property type="molecule type" value="Genomic_DNA"/>
</dbReference>
<sequence length="183" mass="21793">MDSNTINTYYSKEDLHNVLRLLWSQYVMWTRFALISRTSGTNDTEIIDNRLNEFPRDLAGVIAIYYGEEAAGSLQALLQENIKILLSIMESILADNSQETIILEQQWQENGEKISRLLHTLNEYYDEENIKNLLNNLLYMTEDEITKRKNKQYYQDVYQYDFIEYHSLMIADILWDGFIKKFY</sequence>
<dbReference type="KEGG" id="acel:acsn021_32450"/>
<name>A0A6S6R0V2_9FIRM</name>
<organism evidence="1 2">
    <name type="scientific">Anaerocolumna cellulosilytica</name>
    <dbReference type="NCBI Taxonomy" id="433286"/>
    <lineage>
        <taxon>Bacteria</taxon>
        <taxon>Bacillati</taxon>
        <taxon>Bacillota</taxon>
        <taxon>Clostridia</taxon>
        <taxon>Lachnospirales</taxon>
        <taxon>Lachnospiraceae</taxon>
        <taxon>Anaerocolumna</taxon>
    </lineage>
</organism>
<evidence type="ECO:0000313" key="1">
    <source>
        <dbReference type="EMBL" id="BCJ95676.1"/>
    </source>
</evidence>
<gene>
    <name evidence="1" type="ORF">acsn021_32450</name>
</gene>
<proteinExistence type="predicted"/>
<dbReference type="RefSeq" id="WP_184093459.1">
    <property type="nucleotide sequence ID" value="NZ_AP023367.1"/>
</dbReference>
<dbReference type="AlphaFoldDB" id="A0A6S6R0V2"/>
<evidence type="ECO:0000313" key="2">
    <source>
        <dbReference type="Proteomes" id="UP000515561"/>
    </source>
</evidence>